<proteinExistence type="predicted"/>
<evidence type="ECO:0000313" key="1">
    <source>
        <dbReference type="EMBL" id="RCH80227.1"/>
    </source>
</evidence>
<dbReference type="AlphaFoldDB" id="A0A367IRB6"/>
<reference evidence="1 2" key="1">
    <citation type="journal article" date="2018" name="G3 (Bethesda)">
        <title>Phylogenetic and Phylogenomic Definition of Rhizopus Species.</title>
        <authorList>
            <person name="Gryganskyi A.P."/>
            <person name="Golan J."/>
            <person name="Dolatabadi S."/>
            <person name="Mondo S."/>
            <person name="Robb S."/>
            <person name="Idnurm A."/>
            <person name="Muszewska A."/>
            <person name="Steczkiewicz K."/>
            <person name="Masonjones S."/>
            <person name="Liao H.L."/>
            <person name="Gajdeczka M.T."/>
            <person name="Anike F."/>
            <person name="Vuek A."/>
            <person name="Anishchenko I.M."/>
            <person name="Voigt K."/>
            <person name="de Hoog G.S."/>
            <person name="Smith M.E."/>
            <person name="Heitman J."/>
            <person name="Vilgalys R."/>
            <person name="Stajich J.E."/>
        </authorList>
    </citation>
    <scope>NUCLEOTIDE SEQUENCE [LARGE SCALE GENOMIC DNA]</scope>
    <source>
        <strain evidence="1 2">CBS 357.93</strain>
    </source>
</reference>
<comment type="caution">
    <text evidence="1">The sequence shown here is derived from an EMBL/GenBank/DDBJ whole genome shotgun (WGS) entry which is preliminary data.</text>
</comment>
<feature type="non-terminal residue" evidence="1">
    <location>
        <position position="1"/>
    </location>
</feature>
<dbReference type="EMBL" id="PJQL01004031">
    <property type="protein sequence ID" value="RCH80227.1"/>
    <property type="molecule type" value="Genomic_DNA"/>
</dbReference>
<organism evidence="1 2">
    <name type="scientific">Rhizopus azygosporus</name>
    <name type="common">Rhizopus microsporus var. azygosporus</name>
    <dbReference type="NCBI Taxonomy" id="86630"/>
    <lineage>
        <taxon>Eukaryota</taxon>
        <taxon>Fungi</taxon>
        <taxon>Fungi incertae sedis</taxon>
        <taxon>Mucoromycota</taxon>
        <taxon>Mucoromycotina</taxon>
        <taxon>Mucoromycetes</taxon>
        <taxon>Mucorales</taxon>
        <taxon>Mucorineae</taxon>
        <taxon>Rhizopodaceae</taxon>
        <taxon>Rhizopus</taxon>
    </lineage>
</organism>
<accession>A0A367IRB6</accession>
<evidence type="ECO:0000313" key="2">
    <source>
        <dbReference type="Proteomes" id="UP000252139"/>
    </source>
</evidence>
<protein>
    <submittedName>
        <fullName evidence="1">Uncharacterized protein</fullName>
    </submittedName>
</protein>
<gene>
    <name evidence="1" type="ORF">CU097_004394</name>
</gene>
<name>A0A367IRB6_RHIAZ</name>
<dbReference type="Proteomes" id="UP000252139">
    <property type="component" value="Unassembled WGS sequence"/>
</dbReference>
<keyword evidence="2" id="KW-1185">Reference proteome</keyword>
<sequence>PKSLWKMLVPLGTSTKQLLICSLIWKKAYDQVNLDYLRLVLQTLSFPGSVMNSVIAMMANFLKC</sequence>